<dbReference type="PANTHER" id="PTHR12126">
    <property type="entry name" value="NADH-UBIQUINONE OXIDOREDUCTASE 39 KDA SUBUNIT-RELATED"/>
    <property type="match status" value="1"/>
</dbReference>
<keyword evidence="3" id="KW-1185">Reference proteome</keyword>
<protein>
    <submittedName>
        <fullName evidence="2">Nucleotide-diphosphate-sugar epimerase</fullName>
    </submittedName>
</protein>
<proteinExistence type="predicted"/>
<organism evidence="2 3">
    <name type="scientific">Cellulomonas composti</name>
    <dbReference type="NCBI Taxonomy" id="266130"/>
    <lineage>
        <taxon>Bacteria</taxon>
        <taxon>Bacillati</taxon>
        <taxon>Actinomycetota</taxon>
        <taxon>Actinomycetes</taxon>
        <taxon>Micrococcales</taxon>
        <taxon>Cellulomonadaceae</taxon>
        <taxon>Cellulomonas</taxon>
    </lineage>
</organism>
<feature type="domain" description="NAD(P)-binding" evidence="1">
    <location>
        <begin position="17"/>
        <end position="150"/>
    </location>
</feature>
<dbReference type="PANTHER" id="PTHR12126:SF11">
    <property type="entry name" value="NADH DEHYDROGENASE [UBIQUINONE] 1 ALPHA SUBCOMPLEX SUBUNIT 9, MITOCHONDRIAL"/>
    <property type="match status" value="1"/>
</dbReference>
<dbReference type="InterPro" id="IPR051207">
    <property type="entry name" value="ComplexI_NDUFA9_subunit"/>
</dbReference>
<sequence>MSEQTTSSQTVPVLVTGGTGMLGREVVAELVRRGRTVRVLSRRTADEQSPGVRRVVGDLSTGAGLDEALDGAAAVVHCASEPRHGERDVEAAGRLLIAARRAGIEHLVYISIVGVDAIPYSYYRAKLEVEHLVEAGDVPWTILRTTQFHQFVPWLLRRFTVGGVTVLPSRTSVQPVDVREVAARLVDLVEAGPSGRVPDVGGPRVVSSDEAARVVAAAQGRRARVVHVRMPGKAFAACRAGHLLCPAQATGVVTLAEALAAD</sequence>
<evidence type="ECO:0000313" key="2">
    <source>
        <dbReference type="EMBL" id="GEL96079.1"/>
    </source>
</evidence>
<dbReference type="GO" id="GO:0044877">
    <property type="term" value="F:protein-containing complex binding"/>
    <property type="evidence" value="ECO:0007669"/>
    <property type="project" value="TreeGrafter"/>
</dbReference>
<gene>
    <name evidence="2" type="ORF">CCO02nite_27370</name>
</gene>
<dbReference type="OrthoDB" id="9771302at2"/>
<dbReference type="Pfam" id="PF13460">
    <property type="entry name" value="NAD_binding_10"/>
    <property type="match status" value="1"/>
</dbReference>
<dbReference type="EMBL" id="BJWG01000014">
    <property type="protein sequence ID" value="GEL96079.1"/>
    <property type="molecule type" value="Genomic_DNA"/>
</dbReference>
<name>A0A511JE64_9CELL</name>
<evidence type="ECO:0000313" key="3">
    <source>
        <dbReference type="Proteomes" id="UP000321720"/>
    </source>
</evidence>
<comment type="caution">
    <text evidence="2">The sequence shown here is derived from an EMBL/GenBank/DDBJ whole genome shotgun (WGS) entry which is preliminary data.</text>
</comment>
<evidence type="ECO:0000259" key="1">
    <source>
        <dbReference type="Pfam" id="PF13460"/>
    </source>
</evidence>
<accession>A0A511JE64</accession>
<reference evidence="2 3" key="1">
    <citation type="submission" date="2019-07" db="EMBL/GenBank/DDBJ databases">
        <title>Whole genome shotgun sequence of Cellulomonas composti NBRC 100758.</title>
        <authorList>
            <person name="Hosoyama A."/>
            <person name="Uohara A."/>
            <person name="Ohji S."/>
            <person name="Ichikawa N."/>
        </authorList>
    </citation>
    <scope>NUCLEOTIDE SEQUENCE [LARGE SCALE GENOMIC DNA]</scope>
    <source>
        <strain evidence="2 3">NBRC 100758</strain>
    </source>
</reference>
<dbReference type="InterPro" id="IPR036291">
    <property type="entry name" value="NAD(P)-bd_dom_sf"/>
</dbReference>
<dbReference type="Gene3D" id="3.40.50.720">
    <property type="entry name" value="NAD(P)-binding Rossmann-like Domain"/>
    <property type="match status" value="1"/>
</dbReference>
<dbReference type="SUPFAM" id="SSF51735">
    <property type="entry name" value="NAD(P)-binding Rossmann-fold domains"/>
    <property type="match status" value="1"/>
</dbReference>
<dbReference type="RefSeq" id="WP_146843730.1">
    <property type="nucleotide sequence ID" value="NZ_BJWG01000014.1"/>
</dbReference>
<dbReference type="InterPro" id="IPR016040">
    <property type="entry name" value="NAD(P)-bd_dom"/>
</dbReference>
<dbReference type="Proteomes" id="UP000321720">
    <property type="component" value="Unassembled WGS sequence"/>
</dbReference>
<dbReference type="AlphaFoldDB" id="A0A511JE64"/>